<reference evidence="1 2" key="1">
    <citation type="journal article" date="2018" name="Sci. Rep.">
        <title>Genomic signatures of local adaptation to the degree of environmental predictability in rotifers.</title>
        <authorList>
            <person name="Franch-Gras L."/>
            <person name="Hahn C."/>
            <person name="Garcia-Roger E.M."/>
            <person name="Carmona M.J."/>
            <person name="Serra M."/>
            <person name="Gomez A."/>
        </authorList>
    </citation>
    <scope>NUCLEOTIDE SEQUENCE [LARGE SCALE GENOMIC DNA]</scope>
    <source>
        <strain evidence="1">HYR1</strain>
    </source>
</reference>
<keyword evidence="2" id="KW-1185">Reference proteome</keyword>
<dbReference type="EMBL" id="REGN01001476">
    <property type="protein sequence ID" value="RNA34455.1"/>
    <property type="molecule type" value="Genomic_DNA"/>
</dbReference>
<evidence type="ECO:0000313" key="1">
    <source>
        <dbReference type="EMBL" id="RNA34455.1"/>
    </source>
</evidence>
<name>A0A3M7SFK6_BRAPC</name>
<comment type="caution">
    <text evidence="1">The sequence shown here is derived from an EMBL/GenBank/DDBJ whole genome shotgun (WGS) entry which is preliminary data.</text>
</comment>
<dbReference type="AlphaFoldDB" id="A0A3M7SFK6"/>
<dbReference type="Proteomes" id="UP000276133">
    <property type="component" value="Unassembled WGS sequence"/>
</dbReference>
<sequence length="71" mass="8341">MLSEPKCNLYLIETYIFRDESNIHDLDLDDFDDDEDDVDNSDTEMNKLLLNYNPPIFSFEPHGVVCKVLRT</sequence>
<gene>
    <name evidence="1" type="ORF">BpHYR1_021523</name>
</gene>
<protein>
    <submittedName>
        <fullName evidence="1">Uncharacterized protein</fullName>
    </submittedName>
</protein>
<organism evidence="1 2">
    <name type="scientific">Brachionus plicatilis</name>
    <name type="common">Marine rotifer</name>
    <name type="synonym">Brachionus muelleri</name>
    <dbReference type="NCBI Taxonomy" id="10195"/>
    <lineage>
        <taxon>Eukaryota</taxon>
        <taxon>Metazoa</taxon>
        <taxon>Spiralia</taxon>
        <taxon>Gnathifera</taxon>
        <taxon>Rotifera</taxon>
        <taxon>Eurotatoria</taxon>
        <taxon>Monogononta</taxon>
        <taxon>Pseudotrocha</taxon>
        <taxon>Ploima</taxon>
        <taxon>Brachionidae</taxon>
        <taxon>Brachionus</taxon>
    </lineage>
</organism>
<evidence type="ECO:0000313" key="2">
    <source>
        <dbReference type="Proteomes" id="UP000276133"/>
    </source>
</evidence>
<proteinExistence type="predicted"/>
<accession>A0A3M7SFK6</accession>